<sequence length="292" mass="32892">MILDSELILNADGSIFHLHLRPGQVADTVILVGDPKRVDVIESLFSDIEFKIANREYVSMTGKFKDKRITVVSTGVGIGNIDIVMNELDALVNIDFETREIKSKKRKLEFIRIGTSGSLQKHIPVNSYVISEKSVGFDNLLYFYEKGAEVVNEEFRRLLRILVGGHSIFLNPYVVDASENLLAQLKSAETFTGITITAPGFYVPQGRELRLSKKLDGINNKLSLFEYHGYQITNYEMESSALYGLSKMLGHDAIAICLIIANRLNKKANKNYRKNVKELITYVLHKITADES</sequence>
<dbReference type="GO" id="GO:0005829">
    <property type="term" value="C:cytosol"/>
    <property type="evidence" value="ECO:0007669"/>
    <property type="project" value="TreeGrafter"/>
</dbReference>
<dbReference type="Pfam" id="PF01048">
    <property type="entry name" value="PNP_UDP_1"/>
    <property type="match status" value="1"/>
</dbReference>
<dbReference type="InterPro" id="IPR000845">
    <property type="entry name" value="Nucleoside_phosphorylase_d"/>
</dbReference>
<proteinExistence type="predicted"/>
<evidence type="ECO:0000313" key="5">
    <source>
        <dbReference type="EMBL" id="SHG26150.1"/>
    </source>
</evidence>
<dbReference type="GO" id="GO:0004850">
    <property type="term" value="F:uridine phosphorylase activity"/>
    <property type="evidence" value="ECO:0007669"/>
    <property type="project" value="UniProtKB-EC"/>
</dbReference>
<feature type="domain" description="Nucleoside phosphorylase" evidence="4">
    <location>
        <begin position="29"/>
        <end position="272"/>
    </location>
</feature>
<dbReference type="GO" id="GO:0004731">
    <property type="term" value="F:purine-nucleoside phosphorylase activity"/>
    <property type="evidence" value="ECO:0007669"/>
    <property type="project" value="TreeGrafter"/>
</dbReference>
<evidence type="ECO:0000256" key="3">
    <source>
        <dbReference type="ARBA" id="ARBA00048447"/>
    </source>
</evidence>
<dbReference type="PANTHER" id="PTHR43691:SF11">
    <property type="entry name" value="FI09636P-RELATED"/>
    <property type="match status" value="1"/>
</dbReference>
<evidence type="ECO:0000256" key="1">
    <source>
        <dbReference type="ARBA" id="ARBA00011888"/>
    </source>
</evidence>
<evidence type="ECO:0000259" key="4">
    <source>
        <dbReference type="Pfam" id="PF01048"/>
    </source>
</evidence>
<keyword evidence="6" id="KW-1185">Reference proteome</keyword>
<evidence type="ECO:0000313" key="6">
    <source>
        <dbReference type="Proteomes" id="UP000184532"/>
    </source>
</evidence>
<gene>
    <name evidence="5" type="ORF">SAMN04488116_0624</name>
</gene>
<organism evidence="5 6">
    <name type="scientific">Flagellimonas flava</name>
    <dbReference type="NCBI Taxonomy" id="570519"/>
    <lineage>
        <taxon>Bacteria</taxon>
        <taxon>Pseudomonadati</taxon>
        <taxon>Bacteroidota</taxon>
        <taxon>Flavobacteriia</taxon>
        <taxon>Flavobacteriales</taxon>
        <taxon>Flavobacteriaceae</taxon>
        <taxon>Flagellimonas</taxon>
    </lineage>
</organism>
<accession>A0A1M5IE23</accession>
<dbReference type="CDD" id="cd00436">
    <property type="entry name" value="UP_TbUP-like"/>
    <property type="match status" value="1"/>
</dbReference>
<reference evidence="6" key="1">
    <citation type="submission" date="2016-11" db="EMBL/GenBank/DDBJ databases">
        <authorList>
            <person name="Varghese N."/>
            <person name="Submissions S."/>
        </authorList>
    </citation>
    <scope>NUCLEOTIDE SEQUENCE [LARGE SCALE GENOMIC DNA]</scope>
    <source>
        <strain evidence="6">DSM 22638</strain>
    </source>
</reference>
<dbReference type="AlphaFoldDB" id="A0A1M5IE23"/>
<dbReference type="PANTHER" id="PTHR43691">
    <property type="entry name" value="URIDINE PHOSPHORYLASE"/>
    <property type="match status" value="1"/>
</dbReference>
<comment type="catalytic activity">
    <reaction evidence="3">
        <text>uridine + phosphate = alpha-D-ribose 1-phosphate + uracil</text>
        <dbReference type="Rhea" id="RHEA:24388"/>
        <dbReference type="ChEBI" id="CHEBI:16704"/>
        <dbReference type="ChEBI" id="CHEBI:17568"/>
        <dbReference type="ChEBI" id="CHEBI:43474"/>
        <dbReference type="ChEBI" id="CHEBI:57720"/>
        <dbReference type="EC" id="2.4.2.3"/>
    </reaction>
</comment>
<dbReference type="EMBL" id="FQWL01000001">
    <property type="protein sequence ID" value="SHG26150.1"/>
    <property type="molecule type" value="Genomic_DNA"/>
</dbReference>
<dbReference type="SUPFAM" id="SSF53167">
    <property type="entry name" value="Purine and uridine phosphorylases"/>
    <property type="match status" value="1"/>
</dbReference>
<dbReference type="EC" id="2.4.2.3" evidence="1"/>
<dbReference type="Proteomes" id="UP000184532">
    <property type="component" value="Unassembled WGS sequence"/>
</dbReference>
<dbReference type="GO" id="GO:0006152">
    <property type="term" value="P:purine nucleoside catabolic process"/>
    <property type="evidence" value="ECO:0007669"/>
    <property type="project" value="TreeGrafter"/>
</dbReference>
<evidence type="ECO:0000256" key="2">
    <source>
        <dbReference type="ARBA" id="ARBA00021980"/>
    </source>
</evidence>
<dbReference type="RefSeq" id="WP_073176421.1">
    <property type="nucleotide sequence ID" value="NZ_FQWL01000001.1"/>
</dbReference>
<name>A0A1M5IE23_9FLAO</name>
<dbReference type="InterPro" id="IPR035994">
    <property type="entry name" value="Nucleoside_phosphorylase_sf"/>
</dbReference>
<dbReference type="OrthoDB" id="9772602at2"/>
<protein>
    <recommendedName>
        <fullName evidence="2">Uridine phosphorylase</fullName>
        <ecNumber evidence="1">2.4.2.3</ecNumber>
    </recommendedName>
</protein>
<dbReference type="STRING" id="570519.SAMN04488116_0624"/>
<dbReference type="Gene3D" id="3.40.50.1580">
    <property type="entry name" value="Nucleoside phosphorylase domain"/>
    <property type="match status" value="1"/>
</dbReference>